<dbReference type="Proteomes" id="UP000499080">
    <property type="component" value="Unassembled WGS sequence"/>
</dbReference>
<proteinExistence type="predicted"/>
<reference evidence="2 3" key="1">
    <citation type="journal article" date="2019" name="Sci. Rep.">
        <title>Orb-weaving spider Araneus ventricosus genome elucidates the spidroin gene catalogue.</title>
        <authorList>
            <person name="Kono N."/>
            <person name="Nakamura H."/>
            <person name="Ohtoshi R."/>
            <person name="Moran D.A.P."/>
            <person name="Shinohara A."/>
            <person name="Yoshida Y."/>
            <person name="Fujiwara M."/>
            <person name="Mori M."/>
            <person name="Tomita M."/>
            <person name="Arakawa K."/>
        </authorList>
    </citation>
    <scope>NUCLEOTIDE SEQUENCE [LARGE SCALE GENOMIC DNA]</scope>
</reference>
<accession>A0A4Y2RT54</accession>
<name>A0A4Y2RT54_ARAVE</name>
<evidence type="ECO:0000256" key="1">
    <source>
        <dbReference type="SAM" id="MobiDB-lite"/>
    </source>
</evidence>
<dbReference type="AlphaFoldDB" id="A0A4Y2RT54"/>
<keyword evidence="3" id="KW-1185">Reference proteome</keyword>
<evidence type="ECO:0000313" key="3">
    <source>
        <dbReference type="Proteomes" id="UP000499080"/>
    </source>
</evidence>
<sequence>MMMIGSSVDYVRSAGMRNVPVTKAVEHLYATTAKFSGCVLLPHVLRTLTRHVGTLPGFENCGIKEITDSLNCDVEDAGFQLLDDEEIIAEVRHSPKEDEEEDDDEGENDSKVKISNKDTFECFSKTLLGWNNKNSVISLN</sequence>
<feature type="region of interest" description="Disordered" evidence="1">
    <location>
        <begin position="91"/>
        <end position="113"/>
    </location>
</feature>
<organism evidence="2 3">
    <name type="scientific">Araneus ventricosus</name>
    <name type="common">Orbweaver spider</name>
    <name type="synonym">Epeira ventricosa</name>
    <dbReference type="NCBI Taxonomy" id="182803"/>
    <lineage>
        <taxon>Eukaryota</taxon>
        <taxon>Metazoa</taxon>
        <taxon>Ecdysozoa</taxon>
        <taxon>Arthropoda</taxon>
        <taxon>Chelicerata</taxon>
        <taxon>Arachnida</taxon>
        <taxon>Araneae</taxon>
        <taxon>Araneomorphae</taxon>
        <taxon>Entelegynae</taxon>
        <taxon>Araneoidea</taxon>
        <taxon>Araneidae</taxon>
        <taxon>Araneus</taxon>
    </lineage>
</organism>
<gene>
    <name evidence="2" type="ORF">AVEN_230157_1</name>
</gene>
<dbReference type="OrthoDB" id="125347at2759"/>
<comment type="caution">
    <text evidence="2">The sequence shown here is derived from an EMBL/GenBank/DDBJ whole genome shotgun (WGS) entry which is preliminary data.</text>
</comment>
<evidence type="ECO:0000313" key="2">
    <source>
        <dbReference type="EMBL" id="GBN79047.1"/>
    </source>
</evidence>
<dbReference type="EMBL" id="BGPR01018395">
    <property type="protein sequence ID" value="GBN79047.1"/>
    <property type="molecule type" value="Genomic_DNA"/>
</dbReference>
<feature type="compositionally biased region" description="Acidic residues" evidence="1">
    <location>
        <begin position="97"/>
        <end position="107"/>
    </location>
</feature>
<protein>
    <submittedName>
        <fullName evidence="2">Uncharacterized protein</fullName>
    </submittedName>
</protein>